<evidence type="ECO:0000313" key="1">
    <source>
        <dbReference type="EMBL" id="KAH9493286.1"/>
    </source>
</evidence>
<reference evidence="1" key="2">
    <citation type="journal article" date="2022" name="Res Sq">
        <title>Comparative Genomics Reveals Insights into the Divergent Evolution of Astigmatic Mites and Household Pest Adaptations.</title>
        <authorList>
            <person name="Xiong Q."/>
            <person name="Wan A.T.-Y."/>
            <person name="Liu X.-Y."/>
            <person name="Fung C.S.-H."/>
            <person name="Xiao X."/>
            <person name="Malainual N."/>
            <person name="Hou J."/>
            <person name="Wang L."/>
            <person name="Wang M."/>
            <person name="Yang K."/>
            <person name="Cui Y."/>
            <person name="Leung E."/>
            <person name="Nong W."/>
            <person name="Shin S.-K."/>
            <person name="Au S."/>
            <person name="Jeong K.Y."/>
            <person name="Chew F.T."/>
            <person name="Hui J."/>
            <person name="Leung T.F."/>
            <person name="Tungtrongchitr A."/>
            <person name="Zhong N."/>
            <person name="Liu Z."/>
            <person name="Tsui S."/>
        </authorList>
    </citation>
    <scope>NUCLEOTIDE SEQUENCE</scope>
    <source>
        <strain evidence="1">Derf</strain>
        <tissue evidence="1">Whole organism</tissue>
    </source>
</reference>
<proteinExistence type="predicted"/>
<reference evidence="1" key="1">
    <citation type="submission" date="2013-05" db="EMBL/GenBank/DDBJ databases">
        <authorList>
            <person name="Yim A.K.Y."/>
            <person name="Chan T.F."/>
            <person name="Ji K.M."/>
            <person name="Liu X.Y."/>
            <person name="Zhou J.W."/>
            <person name="Li R.Q."/>
            <person name="Yang K.Y."/>
            <person name="Li J."/>
            <person name="Li M."/>
            <person name="Law P.T.W."/>
            <person name="Wu Y.L."/>
            <person name="Cai Z.L."/>
            <person name="Qin H."/>
            <person name="Bao Y."/>
            <person name="Leung R.K.K."/>
            <person name="Ng P.K.S."/>
            <person name="Zou J."/>
            <person name="Zhong X.J."/>
            <person name="Ran P.X."/>
            <person name="Zhong N.S."/>
            <person name="Liu Z.G."/>
            <person name="Tsui S.K.W."/>
        </authorList>
    </citation>
    <scope>NUCLEOTIDE SEQUENCE</scope>
    <source>
        <strain evidence="1">Derf</strain>
        <tissue evidence="1">Whole organism</tissue>
    </source>
</reference>
<keyword evidence="2" id="KW-1185">Reference proteome</keyword>
<accession>A0A922KTJ5</accession>
<evidence type="ECO:0000313" key="2">
    <source>
        <dbReference type="Proteomes" id="UP000790347"/>
    </source>
</evidence>
<sequence>MYQEKKHLNWSAIIIRNNPSSTSSTSKIFLLKSIYANNIKQGEHEKKSLSMPNIFINRNRMAYNS</sequence>
<protein>
    <submittedName>
        <fullName evidence="1">Uncharacterized protein</fullName>
    </submittedName>
</protein>
<gene>
    <name evidence="1" type="ORF">DERF_014045</name>
</gene>
<comment type="caution">
    <text evidence="1">The sequence shown here is derived from an EMBL/GenBank/DDBJ whole genome shotgun (WGS) entry which is preliminary data.</text>
</comment>
<name>A0A922KTJ5_DERFA</name>
<dbReference type="Proteomes" id="UP000790347">
    <property type="component" value="Unassembled WGS sequence"/>
</dbReference>
<dbReference type="AlphaFoldDB" id="A0A922KTJ5"/>
<dbReference type="EMBL" id="ASGP02000008">
    <property type="protein sequence ID" value="KAH9493286.1"/>
    <property type="molecule type" value="Genomic_DNA"/>
</dbReference>
<organism evidence="1 2">
    <name type="scientific">Dermatophagoides farinae</name>
    <name type="common">American house dust mite</name>
    <dbReference type="NCBI Taxonomy" id="6954"/>
    <lineage>
        <taxon>Eukaryota</taxon>
        <taxon>Metazoa</taxon>
        <taxon>Ecdysozoa</taxon>
        <taxon>Arthropoda</taxon>
        <taxon>Chelicerata</taxon>
        <taxon>Arachnida</taxon>
        <taxon>Acari</taxon>
        <taxon>Acariformes</taxon>
        <taxon>Sarcoptiformes</taxon>
        <taxon>Astigmata</taxon>
        <taxon>Psoroptidia</taxon>
        <taxon>Analgoidea</taxon>
        <taxon>Pyroglyphidae</taxon>
        <taxon>Dermatophagoidinae</taxon>
        <taxon>Dermatophagoides</taxon>
    </lineage>
</organism>